<dbReference type="EMBL" id="CP020472">
    <property type="protein sequence ID" value="ARD21895.1"/>
    <property type="molecule type" value="Genomic_DNA"/>
</dbReference>
<sequence>MNIALFDFDGTITENDTYTPFIHLSAPKWRRIVCTVLLFPVILMYKSKLLGGSRTRSIVSFFAFCGRNKKEIYQQGADYAHTLDKHVMSQAYERLQWHKAQGDTIVIVSASLDAYLRPWCEKHQYHLICATLNTKGKRLTGMYKGGDCSGSEKARRVKSKFNLDVFDTVYAYGDTIEDKQMLALADFGFLNWQQIQQ</sequence>
<accession>A0ABM6JI29</accession>
<dbReference type="NCBIfam" id="TIGR01488">
    <property type="entry name" value="HAD-SF-IB"/>
    <property type="match status" value="1"/>
</dbReference>
<keyword evidence="2" id="KW-1185">Reference proteome</keyword>
<dbReference type="Gene3D" id="3.40.50.1000">
    <property type="entry name" value="HAD superfamily/HAD-like"/>
    <property type="match status" value="1"/>
</dbReference>
<dbReference type="RefSeq" id="WP_167692900.1">
    <property type="nucleotide sequence ID" value="NZ_CP020472.1"/>
</dbReference>
<dbReference type="Gene3D" id="1.20.1440.100">
    <property type="entry name" value="SG protein - dephosphorylation function"/>
    <property type="match status" value="1"/>
</dbReference>
<keyword evidence="1" id="KW-0378">Hydrolase</keyword>
<dbReference type="GO" id="GO:0016787">
    <property type="term" value="F:hydrolase activity"/>
    <property type="evidence" value="ECO:0007669"/>
    <property type="project" value="UniProtKB-KW"/>
</dbReference>
<evidence type="ECO:0000313" key="2">
    <source>
        <dbReference type="Proteomes" id="UP000191820"/>
    </source>
</evidence>
<dbReference type="Proteomes" id="UP000191820">
    <property type="component" value="Chromosome"/>
</dbReference>
<evidence type="ECO:0000313" key="1">
    <source>
        <dbReference type="EMBL" id="ARD21895.1"/>
    </source>
</evidence>
<dbReference type="SUPFAM" id="SSF56784">
    <property type="entry name" value="HAD-like"/>
    <property type="match status" value="1"/>
</dbReference>
<dbReference type="PANTHER" id="PTHR43344">
    <property type="entry name" value="PHOSPHOSERINE PHOSPHATASE"/>
    <property type="match status" value="1"/>
</dbReference>
<dbReference type="InterPro" id="IPR036412">
    <property type="entry name" value="HAD-like_sf"/>
</dbReference>
<dbReference type="InterPro" id="IPR050582">
    <property type="entry name" value="HAD-like_SerB"/>
</dbReference>
<dbReference type="PANTHER" id="PTHR43344:SF14">
    <property type="entry name" value="HAD-IB FAMILY HYDROLASE"/>
    <property type="match status" value="1"/>
</dbReference>
<dbReference type="Pfam" id="PF12710">
    <property type="entry name" value="HAD"/>
    <property type="match status" value="1"/>
</dbReference>
<dbReference type="InterPro" id="IPR023214">
    <property type="entry name" value="HAD_sf"/>
</dbReference>
<dbReference type="NCBIfam" id="TIGR01490">
    <property type="entry name" value="HAD-SF-IB-hyp1"/>
    <property type="match status" value="1"/>
</dbReference>
<dbReference type="InterPro" id="IPR006385">
    <property type="entry name" value="HAD_hydro_SerB1"/>
</dbReference>
<gene>
    <name evidence="1" type="ORF">SJ2017_1578</name>
</gene>
<reference evidence="1 2" key="1">
    <citation type="submission" date="2017-03" db="EMBL/GenBank/DDBJ databases">
        <title>Genome sequencing of Shewanella japonica KCTC 22435.</title>
        <authorList>
            <person name="Kim K.M."/>
        </authorList>
    </citation>
    <scope>NUCLEOTIDE SEQUENCE [LARGE SCALE GENOMIC DNA]</scope>
    <source>
        <strain evidence="1 2">KCTC 22435</strain>
    </source>
</reference>
<protein>
    <submittedName>
        <fullName evidence="1">HAD family hydrolase</fullName>
    </submittedName>
</protein>
<name>A0ABM6JI29_9GAMM</name>
<proteinExistence type="predicted"/>
<organism evidence="1 2">
    <name type="scientific">Shewanella japonica</name>
    <dbReference type="NCBI Taxonomy" id="93973"/>
    <lineage>
        <taxon>Bacteria</taxon>
        <taxon>Pseudomonadati</taxon>
        <taxon>Pseudomonadota</taxon>
        <taxon>Gammaproteobacteria</taxon>
        <taxon>Alteromonadales</taxon>
        <taxon>Shewanellaceae</taxon>
        <taxon>Shewanella</taxon>
    </lineage>
</organism>